<gene>
    <name evidence="1" type="ORF">OCK74_24825</name>
</gene>
<reference evidence="1" key="2">
    <citation type="submission" date="2023-04" db="EMBL/GenBank/DDBJ databases">
        <title>Paracnuella aquatica gen. nov., sp. nov., a member of the family Chitinophagaceae isolated from a hot spring.</title>
        <authorList>
            <person name="Wang C."/>
        </authorList>
    </citation>
    <scope>NUCLEOTIDE SEQUENCE</scope>
    <source>
        <strain evidence="1">LB-8</strain>
    </source>
</reference>
<accession>A0A9X3BJ59</accession>
<dbReference type="RefSeq" id="WP_279299804.1">
    <property type="nucleotide sequence ID" value="NZ_JAOTIF010000033.1"/>
</dbReference>
<dbReference type="EMBL" id="JAOTIF010000033">
    <property type="protein sequence ID" value="MCU7552367.1"/>
    <property type="molecule type" value="Genomic_DNA"/>
</dbReference>
<protein>
    <submittedName>
        <fullName evidence="1">Uncharacterized protein</fullName>
    </submittedName>
</protein>
<evidence type="ECO:0000313" key="1">
    <source>
        <dbReference type="EMBL" id="MCU7552367.1"/>
    </source>
</evidence>
<proteinExistence type="predicted"/>
<dbReference type="AlphaFoldDB" id="A0A9X3BJ59"/>
<sequence>MPQNFYNQHLGFFCKKEDQLQKQSKLNLFIRLGDKRHVDYLEGKNLRQSSFVAPPY</sequence>
<organism evidence="1 2">
    <name type="scientific">Paraflavisolibacter caeni</name>
    <dbReference type="NCBI Taxonomy" id="2982496"/>
    <lineage>
        <taxon>Bacteria</taxon>
        <taxon>Pseudomonadati</taxon>
        <taxon>Bacteroidota</taxon>
        <taxon>Chitinophagia</taxon>
        <taxon>Chitinophagales</taxon>
        <taxon>Chitinophagaceae</taxon>
        <taxon>Paraflavisolibacter</taxon>
    </lineage>
</organism>
<comment type="caution">
    <text evidence="1">The sequence shown here is derived from an EMBL/GenBank/DDBJ whole genome shotgun (WGS) entry which is preliminary data.</text>
</comment>
<reference evidence="1" key="1">
    <citation type="submission" date="2022-09" db="EMBL/GenBank/DDBJ databases">
        <authorList>
            <person name="Yuan C."/>
            <person name="Ke Z."/>
        </authorList>
    </citation>
    <scope>NUCLEOTIDE SEQUENCE</scope>
    <source>
        <strain evidence="1">LB-8</strain>
    </source>
</reference>
<dbReference type="Proteomes" id="UP001155483">
    <property type="component" value="Unassembled WGS sequence"/>
</dbReference>
<keyword evidence="2" id="KW-1185">Reference proteome</keyword>
<name>A0A9X3BJ59_9BACT</name>
<evidence type="ECO:0000313" key="2">
    <source>
        <dbReference type="Proteomes" id="UP001155483"/>
    </source>
</evidence>